<name>X0Z527_9ZZZZ</name>
<comment type="caution">
    <text evidence="2">The sequence shown here is derived from an EMBL/GenBank/DDBJ whole genome shotgun (WGS) entry which is preliminary data.</text>
</comment>
<organism evidence="2">
    <name type="scientific">marine sediment metagenome</name>
    <dbReference type="NCBI Taxonomy" id="412755"/>
    <lineage>
        <taxon>unclassified sequences</taxon>
        <taxon>metagenomes</taxon>
        <taxon>ecological metagenomes</taxon>
    </lineage>
</organism>
<evidence type="ECO:0000313" key="2">
    <source>
        <dbReference type="EMBL" id="GAG43636.1"/>
    </source>
</evidence>
<dbReference type="EMBL" id="BARS01053889">
    <property type="protein sequence ID" value="GAG43636.1"/>
    <property type="molecule type" value="Genomic_DNA"/>
</dbReference>
<gene>
    <name evidence="2" type="ORF">S01H1_79878</name>
</gene>
<protein>
    <recommendedName>
        <fullName evidence="1">Reverse transcriptase N-terminal domain-containing protein</fullName>
    </recommendedName>
</protein>
<accession>X0Z527</accession>
<dbReference type="AlphaFoldDB" id="X0Z527"/>
<dbReference type="InterPro" id="IPR025960">
    <property type="entry name" value="RVT_N"/>
</dbReference>
<evidence type="ECO:0000259" key="1">
    <source>
        <dbReference type="Pfam" id="PF13655"/>
    </source>
</evidence>
<feature type="domain" description="Reverse transcriptase N-terminal" evidence="1">
    <location>
        <begin position="20"/>
        <end position="59"/>
    </location>
</feature>
<feature type="non-terminal residue" evidence="2">
    <location>
        <position position="59"/>
    </location>
</feature>
<proteinExistence type="predicted"/>
<reference evidence="2" key="1">
    <citation type="journal article" date="2014" name="Front. Microbiol.">
        <title>High frequency of phylogenetically diverse reductive dehalogenase-homologous genes in deep subseafloor sedimentary metagenomes.</title>
        <authorList>
            <person name="Kawai M."/>
            <person name="Futagami T."/>
            <person name="Toyoda A."/>
            <person name="Takaki Y."/>
            <person name="Nishi S."/>
            <person name="Hori S."/>
            <person name="Arai W."/>
            <person name="Tsubouchi T."/>
            <person name="Morono Y."/>
            <person name="Uchiyama I."/>
            <person name="Ito T."/>
            <person name="Fujiyama A."/>
            <person name="Inagaki F."/>
            <person name="Takami H."/>
        </authorList>
    </citation>
    <scope>NUCLEOTIDE SEQUENCE</scope>
    <source>
        <strain evidence="2">Expedition CK06-06</strain>
    </source>
</reference>
<dbReference type="Pfam" id="PF13655">
    <property type="entry name" value="RVT_N"/>
    <property type="match status" value="1"/>
</dbReference>
<sequence length="59" mass="7028">MGKQKTANRAGALIDDAKKWKSIDWKHARRQVRRLQVRIAKAVKEQRWNRVKALQYLLT</sequence>